<dbReference type="OrthoDB" id="9827726at2"/>
<evidence type="ECO:0008006" key="4">
    <source>
        <dbReference type="Google" id="ProtNLM"/>
    </source>
</evidence>
<name>A0A2T1EDK3_9CYAN</name>
<accession>A0A2T1EDK3</accession>
<evidence type="ECO:0000313" key="2">
    <source>
        <dbReference type="EMBL" id="PSB30775.1"/>
    </source>
</evidence>
<reference evidence="3" key="1">
    <citation type="submission" date="2018-02" db="EMBL/GenBank/DDBJ databases">
        <authorList>
            <person name="Moore K."/>
            <person name="Momper L."/>
        </authorList>
    </citation>
    <scope>NUCLEOTIDE SEQUENCE [LARGE SCALE GENOMIC DNA]</scope>
    <source>
        <strain evidence="3">ULC18</strain>
    </source>
</reference>
<evidence type="ECO:0000313" key="3">
    <source>
        <dbReference type="Proteomes" id="UP000239576"/>
    </source>
</evidence>
<dbReference type="Proteomes" id="UP000239576">
    <property type="component" value="Unassembled WGS sequence"/>
</dbReference>
<gene>
    <name evidence="2" type="ORF">C7B82_08150</name>
</gene>
<keyword evidence="3" id="KW-1185">Reference proteome</keyword>
<dbReference type="AlphaFoldDB" id="A0A2T1EDK3"/>
<keyword evidence="1" id="KW-0812">Transmembrane</keyword>
<keyword evidence="1" id="KW-0472">Membrane</keyword>
<evidence type="ECO:0000256" key="1">
    <source>
        <dbReference type="SAM" id="Phobius"/>
    </source>
</evidence>
<comment type="caution">
    <text evidence="2">The sequence shown here is derived from an EMBL/GenBank/DDBJ whole genome shotgun (WGS) entry which is preliminary data.</text>
</comment>
<feature type="transmembrane region" description="Helical" evidence="1">
    <location>
        <begin position="6"/>
        <end position="25"/>
    </location>
</feature>
<reference evidence="2 3" key="2">
    <citation type="submission" date="2018-03" db="EMBL/GenBank/DDBJ databases">
        <title>The ancient ancestry and fast evolution of plastids.</title>
        <authorList>
            <person name="Moore K.R."/>
            <person name="Magnabosco C."/>
            <person name="Momper L."/>
            <person name="Gold D.A."/>
            <person name="Bosak T."/>
            <person name="Fournier G.P."/>
        </authorList>
    </citation>
    <scope>NUCLEOTIDE SEQUENCE [LARGE SCALE GENOMIC DNA]</scope>
    <source>
        <strain evidence="2 3">ULC18</strain>
    </source>
</reference>
<dbReference type="RefSeq" id="WP_106255804.1">
    <property type="nucleotide sequence ID" value="NZ_CAWNSW010000050.1"/>
</dbReference>
<dbReference type="EMBL" id="PVWK01000048">
    <property type="protein sequence ID" value="PSB30775.1"/>
    <property type="molecule type" value="Genomic_DNA"/>
</dbReference>
<organism evidence="2 3">
    <name type="scientific">Stenomitos frigidus ULC18</name>
    <dbReference type="NCBI Taxonomy" id="2107698"/>
    <lineage>
        <taxon>Bacteria</taxon>
        <taxon>Bacillati</taxon>
        <taxon>Cyanobacteriota</taxon>
        <taxon>Cyanophyceae</taxon>
        <taxon>Leptolyngbyales</taxon>
        <taxon>Leptolyngbyaceae</taxon>
        <taxon>Stenomitos</taxon>
    </lineage>
</organism>
<proteinExistence type="predicted"/>
<sequence length="184" mass="21384">MKPELLIAIVSGLITLLASSFVALYQARTEFRKLAGQLEQKYTTSLFEKRLEGYPILFKTLNDFNNVIEYDFPSKQQLVELQKQYDSWISSHAIFLTRTTAKVVWGYHHYLIDLLEQYHDIPLPNERWVEIRNVQIVIGKFLRAEIGVFDTTAAGIPELEKPYVKAIIDKLHQSSKKTRSKFGY</sequence>
<keyword evidence="1" id="KW-1133">Transmembrane helix</keyword>
<protein>
    <recommendedName>
        <fullName evidence="4">DUF4760 domain-containing protein</fullName>
    </recommendedName>
</protein>